<feature type="coiled-coil region" evidence="1">
    <location>
        <begin position="150"/>
        <end position="294"/>
    </location>
</feature>
<evidence type="ECO:0000256" key="1">
    <source>
        <dbReference type="SAM" id="Coils"/>
    </source>
</evidence>
<protein>
    <submittedName>
        <fullName evidence="2">Coiled-coil protein</fullName>
    </submittedName>
</protein>
<gene>
    <name evidence="2" type="ORF">GMRT_12877</name>
</gene>
<dbReference type="OrthoDB" id="10028421at2759"/>
<feature type="coiled-coil region" evidence="1">
    <location>
        <begin position="337"/>
        <end position="518"/>
    </location>
</feature>
<comment type="caution">
    <text evidence="2">The sequence shown here is derived from an EMBL/GenBank/DDBJ whole genome shotgun (WGS) entry which is preliminary data.</text>
</comment>
<name>A0A4Z1SP51_GIAMU</name>
<organism evidence="2 3">
    <name type="scientific">Giardia muris</name>
    <dbReference type="NCBI Taxonomy" id="5742"/>
    <lineage>
        <taxon>Eukaryota</taxon>
        <taxon>Metamonada</taxon>
        <taxon>Diplomonadida</taxon>
        <taxon>Hexamitidae</taxon>
        <taxon>Giardiinae</taxon>
        <taxon>Giardia</taxon>
    </lineage>
</organism>
<sequence>MQLTEKAFAVVRQLEQELAAERARGQQLVDDFQYNLQLLAERDALLDRLEGELETAKEAAGAAQKRADEAEERLGGAERRLLHTEAIQAENRSLREDLTRARREVAELAQRLSEAQTSASEASTQLREVTVEHQGRLIALERYEMQHGLLQEQAETARRGEKQAREELEEMRQKLVRVEENWKSAQSRVTQLEERASQAKSEAAETQSELKAAKQMLDETSARLRRELGEKDEDLQRAVGKYKHDTRQLQEERAATESRLSALRKKTKELEANLDEVTRERDTLKQALTAEKLRTTAANDAESALRRRGLEQETALKALREELSTKVVEVQNGEVALNKLRTALVLEQREVQRLRERLVEAEAEAGTKTGAEPKAGAAAAARYRAVVGEMREEMERVAEVMRALELERNGYKARLDTVALELQELREEHARSLERAEQASGVSAQLQDARRRLSTLEGENGELRARLSLLTSGDEVEPETAILLRKLQASLREAIARLKELQTENEHLTLNNRILRERLDALTGLPPSSTRSGVAGATGATGGNRMNVSAPLATPAAPGAPAAPISSSMAAASEVSFSLNLSDLPSGLSSLGDVSDLKEKMQAALDNAGLLGL</sequence>
<proteinExistence type="predicted"/>
<evidence type="ECO:0000313" key="2">
    <source>
        <dbReference type="EMBL" id="TNJ27604.1"/>
    </source>
</evidence>
<keyword evidence="1" id="KW-0175">Coiled coil</keyword>
<dbReference type="Proteomes" id="UP000315496">
    <property type="component" value="Chromosome 3"/>
</dbReference>
<evidence type="ECO:0000313" key="3">
    <source>
        <dbReference type="Proteomes" id="UP000315496"/>
    </source>
</evidence>
<dbReference type="VEuPathDB" id="GiardiaDB:GMRT_12877"/>
<dbReference type="AlphaFoldDB" id="A0A4Z1SP51"/>
<dbReference type="EMBL" id="VDLU01000003">
    <property type="protein sequence ID" value="TNJ27604.1"/>
    <property type="molecule type" value="Genomic_DNA"/>
</dbReference>
<feature type="coiled-coil region" evidence="1">
    <location>
        <begin position="11"/>
        <end position="125"/>
    </location>
</feature>
<keyword evidence="3" id="KW-1185">Reference proteome</keyword>
<reference evidence="2 3" key="1">
    <citation type="submission" date="2019-05" db="EMBL/GenBank/DDBJ databases">
        <title>The compact genome of Giardia muris reveals important steps in the evolution of intestinal protozoan parasites.</title>
        <authorList>
            <person name="Xu F."/>
            <person name="Jimenez-Gonzalez A."/>
            <person name="Einarsson E."/>
            <person name="Astvaldsson A."/>
            <person name="Peirasmaki D."/>
            <person name="Eckmann L."/>
            <person name="Andersson J.O."/>
            <person name="Svard S.G."/>
            <person name="Jerlstrom-Hultqvist J."/>
        </authorList>
    </citation>
    <scope>NUCLEOTIDE SEQUENCE [LARGE SCALE GENOMIC DNA]</scope>
    <source>
        <strain evidence="2 3">Roberts-Thomson</strain>
    </source>
</reference>
<dbReference type="SUPFAM" id="SSF57997">
    <property type="entry name" value="Tropomyosin"/>
    <property type="match status" value="1"/>
</dbReference>
<accession>A0A4Z1SP51</accession>